<dbReference type="Proteomes" id="UP000824109">
    <property type="component" value="Unassembled WGS sequence"/>
</dbReference>
<evidence type="ECO:0000313" key="4">
    <source>
        <dbReference type="EMBL" id="HIU57436.1"/>
    </source>
</evidence>
<dbReference type="InterPro" id="IPR017019">
    <property type="entry name" value="DNA_replication_prd_bac"/>
</dbReference>
<accession>A0A9D1MBX5</accession>
<organism evidence="4 5">
    <name type="scientific">Candidatus Ornithomonoglobus merdipullorum</name>
    <dbReference type="NCBI Taxonomy" id="2840895"/>
    <lineage>
        <taxon>Bacteria</taxon>
        <taxon>Bacillati</taxon>
        <taxon>Bacillota</taxon>
        <taxon>Clostridia</taxon>
        <taxon>Candidatus Ornithomonoglobus</taxon>
    </lineage>
</organism>
<gene>
    <name evidence="4" type="ORF">IAA61_06450</name>
</gene>
<dbReference type="PIRSF" id="PIRSF033722">
    <property type="entry name" value="DnaD_CA_C3587_prd"/>
    <property type="match status" value="1"/>
</dbReference>
<dbReference type="InterPro" id="IPR006343">
    <property type="entry name" value="DnaB/C_C"/>
</dbReference>
<feature type="region of interest" description="Disordered" evidence="2">
    <location>
        <begin position="277"/>
        <end position="297"/>
    </location>
</feature>
<dbReference type="PANTHER" id="PTHR37293">
    <property type="entry name" value="PHAGE REPLICATION PROTEIN-RELATED"/>
    <property type="match status" value="1"/>
</dbReference>
<dbReference type="SUPFAM" id="SSF158499">
    <property type="entry name" value="DnaD domain-like"/>
    <property type="match status" value="2"/>
</dbReference>
<name>A0A9D1MBX5_9FIRM</name>
<dbReference type="PANTHER" id="PTHR37293:SF5">
    <property type="entry name" value="DNA REPLICATION PROTEIN"/>
    <property type="match status" value="1"/>
</dbReference>
<dbReference type="InterPro" id="IPR053162">
    <property type="entry name" value="DnaD"/>
</dbReference>
<dbReference type="AlphaFoldDB" id="A0A9D1MBX5"/>
<evidence type="ECO:0000259" key="3">
    <source>
        <dbReference type="Pfam" id="PF07261"/>
    </source>
</evidence>
<dbReference type="NCBIfam" id="TIGR01446">
    <property type="entry name" value="DnaD_dom"/>
    <property type="match status" value="2"/>
</dbReference>
<feature type="compositionally biased region" description="Polar residues" evidence="2">
    <location>
        <begin position="283"/>
        <end position="297"/>
    </location>
</feature>
<comment type="caution">
    <text evidence="4">The sequence shown here is derived from an EMBL/GenBank/DDBJ whole genome shotgun (WGS) entry which is preliminary data.</text>
</comment>
<feature type="domain" description="DnaB/C C-terminal" evidence="3">
    <location>
        <begin position="120"/>
        <end position="191"/>
    </location>
</feature>
<reference evidence="4" key="2">
    <citation type="journal article" date="2021" name="PeerJ">
        <title>Extensive microbial diversity within the chicken gut microbiome revealed by metagenomics and culture.</title>
        <authorList>
            <person name="Gilroy R."/>
            <person name="Ravi A."/>
            <person name="Getino M."/>
            <person name="Pursley I."/>
            <person name="Horton D.L."/>
            <person name="Alikhan N.F."/>
            <person name="Baker D."/>
            <person name="Gharbi K."/>
            <person name="Hall N."/>
            <person name="Watson M."/>
            <person name="Adriaenssens E.M."/>
            <person name="Foster-Nyarko E."/>
            <person name="Jarju S."/>
            <person name="Secka A."/>
            <person name="Antonio M."/>
            <person name="Oren A."/>
            <person name="Chaudhuri R.R."/>
            <person name="La Ragione R."/>
            <person name="Hildebrand F."/>
            <person name="Pallen M.J."/>
        </authorList>
    </citation>
    <scope>NUCLEOTIDE SEQUENCE</scope>
    <source>
        <strain evidence="4">USAMLcec3-3695</strain>
    </source>
</reference>
<dbReference type="Gene3D" id="1.10.10.630">
    <property type="entry name" value="DnaD domain-like"/>
    <property type="match status" value="2"/>
</dbReference>
<proteinExistence type="inferred from homology"/>
<dbReference type="EMBL" id="DVNB01000068">
    <property type="protein sequence ID" value="HIU57436.1"/>
    <property type="molecule type" value="Genomic_DNA"/>
</dbReference>
<dbReference type="Pfam" id="PF07261">
    <property type="entry name" value="DnaB_2"/>
    <property type="match status" value="2"/>
</dbReference>
<evidence type="ECO:0000256" key="1">
    <source>
        <dbReference type="ARBA" id="ARBA00093462"/>
    </source>
</evidence>
<evidence type="ECO:0000256" key="2">
    <source>
        <dbReference type="SAM" id="MobiDB-lite"/>
    </source>
</evidence>
<comment type="similarity">
    <text evidence="1">Belongs to the DnaB/DnaD family.</text>
</comment>
<feature type="domain" description="DnaB/C C-terminal" evidence="3">
    <location>
        <begin position="212"/>
        <end position="276"/>
    </location>
</feature>
<reference evidence="4" key="1">
    <citation type="submission" date="2020-10" db="EMBL/GenBank/DDBJ databases">
        <authorList>
            <person name="Gilroy R."/>
        </authorList>
    </citation>
    <scope>NUCLEOTIDE SEQUENCE</scope>
    <source>
        <strain evidence="4">USAMLcec3-3695</strain>
    </source>
</reference>
<dbReference type="InterPro" id="IPR034829">
    <property type="entry name" value="DnaD-like_sf"/>
</dbReference>
<evidence type="ECO:0000313" key="5">
    <source>
        <dbReference type="Proteomes" id="UP000824109"/>
    </source>
</evidence>
<protein>
    <submittedName>
        <fullName evidence="4">DnaD domain protein</fullName>
    </submittedName>
</protein>
<sequence>MPDFKFNMDFVPVPKDFIEHIMPSSNASYVMVYIYVLMLATTGKTLGTAEIAKKLGLIESDVINAIKYWNEKGIMSGTGDTVIIKHSADEEISPETNRKTIDDISEIINGNKTLSDLCTIAQELLGKTLGNNDIETLYWFYDELGFSPEVISMLLEYCVSLGKRNMKYIEKVALTWHENNISTMDEAQAYITNASARSDYISMLRKLFGINERNLSKTERLYLESWRDELKMSTDMVGLAYDYCVLAVGKLSFPYMNTILKRWADQGIHTIPEAEKDHERFKQQSSNNNDIGSETQGISEIEQRFMDTYD</sequence>